<reference evidence="3" key="1">
    <citation type="journal article" date="2022" name="Int. J. Mol. Sci.">
        <title>Draft Genome of Tanacetum Coccineum: Genomic Comparison of Closely Related Tanacetum-Family Plants.</title>
        <authorList>
            <person name="Yamashiro T."/>
            <person name="Shiraishi A."/>
            <person name="Nakayama K."/>
            <person name="Satake H."/>
        </authorList>
    </citation>
    <scope>NUCLEOTIDE SEQUENCE</scope>
</reference>
<accession>A0ABQ4ZJ96</accession>
<dbReference type="Proteomes" id="UP001151760">
    <property type="component" value="Unassembled WGS sequence"/>
</dbReference>
<evidence type="ECO:0000259" key="2">
    <source>
        <dbReference type="Pfam" id="PF07727"/>
    </source>
</evidence>
<feature type="compositionally biased region" description="Acidic residues" evidence="1">
    <location>
        <begin position="138"/>
        <end position="148"/>
    </location>
</feature>
<dbReference type="Pfam" id="PF07727">
    <property type="entry name" value="RVT_2"/>
    <property type="match status" value="1"/>
</dbReference>
<feature type="domain" description="Reverse transcriptase Ty1/copia-type" evidence="2">
    <location>
        <begin position="195"/>
        <end position="285"/>
    </location>
</feature>
<keyword evidence="4" id="KW-1185">Reference proteome</keyword>
<gene>
    <name evidence="3" type="ORF">Tco_0771489</name>
</gene>
<dbReference type="InterPro" id="IPR013103">
    <property type="entry name" value="RVT_2"/>
</dbReference>
<comment type="caution">
    <text evidence="3">The sequence shown here is derived from an EMBL/GenBank/DDBJ whole genome shotgun (WGS) entry which is preliminary data.</text>
</comment>
<evidence type="ECO:0000313" key="4">
    <source>
        <dbReference type="Proteomes" id="UP001151760"/>
    </source>
</evidence>
<dbReference type="EMBL" id="BQNB010011305">
    <property type="protein sequence ID" value="GJS88853.1"/>
    <property type="molecule type" value="Genomic_DNA"/>
</dbReference>
<feature type="compositionally biased region" description="Basic and acidic residues" evidence="1">
    <location>
        <begin position="152"/>
        <end position="165"/>
    </location>
</feature>
<reference evidence="3" key="2">
    <citation type="submission" date="2022-01" db="EMBL/GenBank/DDBJ databases">
        <authorList>
            <person name="Yamashiro T."/>
            <person name="Shiraishi A."/>
            <person name="Satake H."/>
            <person name="Nakayama K."/>
        </authorList>
    </citation>
    <scope>NUCLEOTIDE SEQUENCE</scope>
</reference>
<evidence type="ECO:0000313" key="3">
    <source>
        <dbReference type="EMBL" id="GJS88853.1"/>
    </source>
</evidence>
<feature type="region of interest" description="Disordered" evidence="1">
    <location>
        <begin position="135"/>
        <end position="165"/>
    </location>
</feature>
<dbReference type="CDD" id="cd09272">
    <property type="entry name" value="RNase_HI_RT_Ty1"/>
    <property type="match status" value="1"/>
</dbReference>
<name>A0ABQ4ZJ96_9ASTR</name>
<organism evidence="3 4">
    <name type="scientific">Tanacetum coccineum</name>
    <dbReference type="NCBI Taxonomy" id="301880"/>
    <lineage>
        <taxon>Eukaryota</taxon>
        <taxon>Viridiplantae</taxon>
        <taxon>Streptophyta</taxon>
        <taxon>Embryophyta</taxon>
        <taxon>Tracheophyta</taxon>
        <taxon>Spermatophyta</taxon>
        <taxon>Magnoliopsida</taxon>
        <taxon>eudicotyledons</taxon>
        <taxon>Gunneridae</taxon>
        <taxon>Pentapetalae</taxon>
        <taxon>asterids</taxon>
        <taxon>campanulids</taxon>
        <taxon>Asterales</taxon>
        <taxon>Asteraceae</taxon>
        <taxon>Asteroideae</taxon>
        <taxon>Anthemideae</taxon>
        <taxon>Anthemidinae</taxon>
        <taxon>Tanacetum</taxon>
    </lineage>
</organism>
<proteinExistence type="predicted"/>
<sequence>MDTAKDSIYHHCGEVGHWWRNSPAYLTELNKKKNKTSMASTSGALNLYMGNGMRVVVEAIGSFDLILLNGLIIVLDNCHYVPTITIGYALEFVACILNMVPTKKVEKTPYKSRHGKVPNLSYLKSRLISQEGSGSNIDLEEIQDEDSQPSENTREHHVEVEHEDVKPQSDIVPIHRSARIPQIPERCGFYIHVEEHETVGRKWLFKKKTDMDSNVHTYKARLVAKGNTQTFRIDYEETFSPVAETRAIRILIAISAYYDYEIWQMDVKPTFLNGYLNEDIYMVNCNKRFDEEIKTFGFTQNLDEASGSIVTFLILYVDDILIIGNNIPMLQDVKSWLGKCFAMKDLGERFKMENNARDTKLGSKTQGGDLERELRVICYTNVGFGTDKDDRKSQPGYVSILNGGTIDWKSARLLVGPTNEEPIKIYCGNSGATIIANEPGVQRGSLYYQRKVNYVQEVIEMGEIHFLKVYTYDNLVDSFTKPLSCTKHTEHAMSNGFCPANSLIWIRRKVEVGYAVLGIGLTRFLVKSCR</sequence>
<evidence type="ECO:0000256" key="1">
    <source>
        <dbReference type="SAM" id="MobiDB-lite"/>
    </source>
</evidence>
<protein>
    <submittedName>
        <fullName evidence="3">Retrotransposon protein, putative, ty1-copia subclass</fullName>
    </submittedName>
</protein>